<dbReference type="Pfam" id="PF21205">
    <property type="entry name" value="Rep3_C"/>
    <property type="match status" value="1"/>
</dbReference>
<feature type="domain" description="Initiator Rep protein WH1" evidence="2">
    <location>
        <begin position="12"/>
        <end position="152"/>
    </location>
</feature>
<comment type="caution">
    <text evidence="3">The sequence shown here is derived from an EMBL/GenBank/DDBJ whole genome shotgun (WGS) entry which is preliminary data.</text>
</comment>
<organism evidence="3 4">
    <name type="scientific">Desulfomicrobium macestii</name>
    <dbReference type="NCBI Taxonomy" id="90731"/>
    <lineage>
        <taxon>Bacteria</taxon>
        <taxon>Pseudomonadati</taxon>
        <taxon>Thermodesulfobacteriota</taxon>
        <taxon>Desulfovibrionia</taxon>
        <taxon>Desulfovibrionales</taxon>
        <taxon>Desulfomicrobiaceae</taxon>
        <taxon>Desulfomicrobium</taxon>
    </lineage>
</organism>
<reference evidence="3 4" key="1">
    <citation type="submission" date="2020-10" db="EMBL/GenBank/DDBJ databases">
        <title>Genomic Encyclopedia of Type Strains, Phase IV (KMG-IV): sequencing the most valuable type-strain genomes for metagenomic binning, comparative biology and taxonomic classification.</title>
        <authorList>
            <person name="Goeker M."/>
        </authorList>
    </citation>
    <scope>NUCLEOTIDE SEQUENCE [LARGE SCALE GENOMIC DNA]</scope>
    <source>
        <strain evidence="3 4">DSM 4194</strain>
    </source>
</reference>
<name>A0ABR9H9H9_9BACT</name>
<protein>
    <submittedName>
        <fullName evidence="3">Plasmid replication initiation protein</fullName>
    </submittedName>
</protein>
<accession>A0ABR9H9H9</accession>
<gene>
    <name evidence="3" type="ORF">H4684_004090</name>
</gene>
<dbReference type="EMBL" id="JADBGG010000068">
    <property type="protein sequence ID" value="MBE1427396.1"/>
    <property type="molecule type" value="Genomic_DNA"/>
</dbReference>
<evidence type="ECO:0000313" key="4">
    <source>
        <dbReference type="Proteomes" id="UP000639010"/>
    </source>
</evidence>
<evidence type="ECO:0000256" key="1">
    <source>
        <dbReference type="ARBA" id="ARBA00038283"/>
    </source>
</evidence>
<dbReference type="Pfam" id="PF01051">
    <property type="entry name" value="Rep3_N"/>
    <property type="match status" value="1"/>
</dbReference>
<sequence length="285" mass="32801">MAERQLALPGPIVKKSNHIARCAWPAKSVFEPRLVALVASRVTVADEDFKEYEIPVDELFREEGGATHRAIDEVSKALMSRTILIPDPDGWTMYSVFSKCRYNRKKRTVTVRFDPDLKPHYLALKGHFTQYSLFEFLLLPSVYSQRIFEILKSWQPTHAEITLPIEDLYKQLAVPESHRADFAAFRRRVLEKAHKDIHKHTSLRFDWEPVRQGRVVTGVRFVFTQARTAPIAAAKKKKAVSDESQKRNQAMIQAHKCYAQCHGQCTPRPGLLQCDVCKRYVQPKA</sequence>
<evidence type="ECO:0000313" key="3">
    <source>
        <dbReference type="EMBL" id="MBE1427396.1"/>
    </source>
</evidence>
<dbReference type="SUPFAM" id="SSF46785">
    <property type="entry name" value="Winged helix' DNA-binding domain"/>
    <property type="match status" value="2"/>
</dbReference>
<dbReference type="InterPro" id="IPR036390">
    <property type="entry name" value="WH_DNA-bd_sf"/>
</dbReference>
<dbReference type="Gene3D" id="1.10.10.10">
    <property type="entry name" value="Winged helix-like DNA-binding domain superfamily/Winged helix DNA-binding domain"/>
    <property type="match status" value="2"/>
</dbReference>
<evidence type="ECO:0000259" key="2">
    <source>
        <dbReference type="Pfam" id="PF01051"/>
    </source>
</evidence>
<dbReference type="InterPro" id="IPR036388">
    <property type="entry name" value="WH-like_DNA-bd_sf"/>
</dbReference>
<proteinExistence type="inferred from homology"/>
<comment type="similarity">
    <text evidence="1">Belongs to the initiator RepB protein family.</text>
</comment>
<dbReference type="InterPro" id="IPR000525">
    <property type="entry name" value="Initiator_Rep_WH1"/>
</dbReference>
<keyword evidence="4" id="KW-1185">Reference proteome</keyword>
<dbReference type="Proteomes" id="UP000639010">
    <property type="component" value="Unassembled WGS sequence"/>
</dbReference>
<dbReference type="RefSeq" id="WP_192625132.1">
    <property type="nucleotide sequence ID" value="NZ_JADBGG010000068.1"/>
</dbReference>